<evidence type="ECO:0000256" key="1">
    <source>
        <dbReference type="PROSITE-ProRule" id="PRU00023"/>
    </source>
</evidence>
<dbReference type="PANTHER" id="PTHR24118:SF99">
    <property type="entry name" value="POTE ANKYRIN DOMAIN FAMILY MEMBER 3C-RELATED"/>
    <property type="match status" value="1"/>
</dbReference>
<dbReference type="InParanoid" id="A0A317ZCP9"/>
<name>A0A317ZCP9_9BACT</name>
<gene>
    <name evidence="2" type="ORF">DDZ13_14625</name>
</gene>
<dbReference type="Gene3D" id="1.25.40.20">
    <property type="entry name" value="Ankyrin repeat-containing domain"/>
    <property type="match status" value="1"/>
</dbReference>
<dbReference type="PANTHER" id="PTHR24118">
    <property type="entry name" value="POTE ANKYRIN DOMAIN"/>
    <property type="match status" value="1"/>
</dbReference>
<protein>
    <submittedName>
        <fullName evidence="2">Uncharacterized protein</fullName>
    </submittedName>
</protein>
<evidence type="ECO:0000313" key="2">
    <source>
        <dbReference type="EMBL" id="PXA02934.1"/>
    </source>
</evidence>
<keyword evidence="3" id="KW-1185">Reference proteome</keyword>
<dbReference type="Pfam" id="PF13637">
    <property type="entry name" value="Ank_4"/>
    <property type="match status" value="1"/>
</dbReference>
<sequence length="258" mass="28852">MIVKRFLGLLGMVCLPVSFLGLCIKQIRIAHCPQILVGNAVQIQGSRNPRGVGLLLSRSVVTEKRSVVVRNKNIPWFNRCLSRVFFLLAFFLVACSSEKDEYHQDDKELAPVDWSKWNRPELHYYVREGEIEEIKKAIKTNPSVVSEKSANGSGSALFEAVRHGKYEIVSLLAESGADVNESLQFIDYNSPNVPKLDMRGYTPLHLAVENADGRMVKLLLSLGASTDATYHGKTVLEFAREQKNSSLIEILSNETESD</sequence>
<dbReference type="EMBL" id="QHJQ01000015">
    <property type="protein sequence ID" value="PXA02934.1"/>
    <property type="molecule type" value="Genomic_DNA"/>
</dbReference>
<feature type="repeat" description="ANK" evidence="1">
    <location>
        <begin position="199"/>
        <end position="231"/>
    </location>
</feature>
<dbReference type="PROSITE" id="PS50088">
    <property type="entry name" value="ANK_REPEAT"/>
    <property type="match status" value="2"/>
</dbReference>
<accession>A0A317ZCP9</accession>
<evidence type="ECO:0000313" key="3">
    <source>
        <dbReference type="Proteomes" id="UP000247099"/>
    </source>
</evidence>
<dbReference type="SMART" id="SM00248">
    <property type="entry name" value="ANK"/>
    <property type="match status" value="3"/>
</dbReference>
<dbReference type="Proteomes" id="UP000247099">
    <property type="component" value="Unassembled WGS sequence"/>
</dbReference>
<comment type="caution">
    <text evidence="2">The sequence shown here is derived from an EMBL/GenBank/DDBJ whole genome shotgun (WGS) entry which is preliminary data.</text>
</comment>
<organism evidence="2 3">
    <name type="scientific">Coraliomargarita sinensis</name>
    <dbReference type="NCBI Taxonomy" id="2174842"/>
    <lineage>
        <taxon>Bacteria</taxon>
        <taxon>Pseudomonadati</taxon>
        <taxon>Verrucomicrobiota</taxon>
        <taxon>Opitutia</taxon>
        <taxon>Puniceicoccales</taxon>
        <taxon>Coraliomargaritaceae</taxon>
        <taxon>Coraliomargarita</taxon>
    </lineage>
</organism>
<feature type="repeat" description="ANK" evidence="1">
    <location>
        <begin position="152"/>
        <end position="184"/>
    </location>
</feature>
<keyword evidence="1" id="KW-0040">ANK repeat</keyword>
<dbReference type="PROSITE" id="PS50297">
    <property type="entry name" value="ANK_REP_REGION"/>
    <property type="match status" value="2"/>
</dbReference>
<proteinExistence type="predicted"/>
<dbReference type="AlphaFoldDB" id="A0A317ZCP9"/>
<dbReference type="InterPro" id="IPR002110">
    <property type="entry name" value="Ankyrin_rpt"/>
</dbReference>
<dbReference type="SUPFAM" id="SSF48403">
    <property type="entry name" value="Ankyrin repeat"/>
    <property type="match status" value="1"/>
</dbReference>
<dbReference type="InterPro" id="IPR036770">
    <property type="entry name" value="Ankyrin_rpt-contain_sf"/>
</dbReference>
<reference evidence="2 3" key="1">
    <citation type="submission" date="2018-05" db="EMBL/GenBank/DDBJ databases">
        <title>Coraliomargarita sinensis sp. nov., isolated from a marine solar saltern.</title>
        <authorList>
            <person name="Zhou L.Y."/>
        </authorList>
    </citation>
    <scope>NUCLEOTIDE SEQUENCE [LARGE SCALE GENOMIC DNA]</scope>
    <source>
        <strain evidence="2 3">WN38</strain>
    </source>
</reference>